<dbReference type="EMBL" id="WSZK01000011">
    <property type="protein sequence ID" value="MWG33839.1"/>
    <property type="molecule type" value="Genomic_DNA"/>
</dbReference>
<comment type="caution">
    <text evidence="4">The sequence shown here is derived from an EMBL/GenBank/DDBJ whole genome shotgun (WGS) entry which is preliminary data.</text>
</comment>
<dbReference type="InterPro" id="IPR003010">
    <property type="entry name" value="C-N_Hydrolase"/>
</dbReference>
<evidence type="ECO:0000313" key="4">
    <source>
        <dbReference type="EMBL" id="MWG33839.1"/>
    </source>
</evidence>
<keyword evidence="5" id="KW-1185">Reference proteome</keyword>
<dbReference type="PANTHER" id="PTHR43674">
    <property type="entry name" value="NITRILASE C965.09-RELATED"/>
    <property type="match status" value="1"/>
</dbReference>
<dbReference type="SUPFAM" id="SSF56317">
    <property type="entry name" value="Carbon-nitrogen hydrolase"/>
    <property type="match status" value="1"/>
</dbReference>
<keyword evidence="1" id="KW-0378">Hydrolase</keyword>
<dbReference type="AlphaFoldDB" id="A0A6B0GKA2"/>
<evidence type="ECO:0000256" key="1">
    <source>
        <dbReference type="ARBA" id="ARBA00022801"/>
    </source>
</evidence>
<dbReference type="RefSeq" id="WP_158203560.1">
    <property type="nucleotide sequence ID" value="NZ_WSZK01000011.1"/>
</dbReference>
<dbReference type="CDD" id="cd07197">
    <property type="entry name" value="nitrilase"/>
    <property type="match status" value="1"/>
</dbReference>
<sequence length="340" mass="37454">MRQTRVVPVSLEVPKTEELPPEADRFEYNLDNVCEAVDRAARWNPDFVVFPEAMLRRWCTADQKEECAQPIPGPATDRVGELAAAHDTYVWLPMPECDGERRYNALALLGPDGSVVGTYRKLRPTVGEIEGGTSPGTSLPTWETPFGRVAGLVCFDLKYPELGVELARQGVDLLFFSTHLQGRALMAHWAREHGLHVVKAHQSTAEVVRPTGETVARNAGEWAGQEPLESLDAGGEARYAFAELNADWGVFGRTPANRQAVEALQADGRAVVYHDFSDDETFALESRERDATVADVVDEYGLERYRDWLDRTGRAAVDAGGTSLDLTGRSRRVAPDGDGD</sequence>
<organism evidence="4 5">
    <name type="scientific">Halomarina oriensis</name>
    <dbReference type="NCBI Taxonomy" id="671145"/>
    <lineage>
        <taxon>Archaea</taxon>
        <taxon>Methanobacteriati</taxon>
        <taxon>Methanobacteriota</taxon>
        <taxon>Stenosarchaea group</taxon>
        <taxon>Halobacteria</taxon>
        <taxon>Halobacteriales</taxon>
        <taxon>Natronomonadaceae</taxon>
        <taxon>Halomarina</taxon>
    </lineage>
</organism>
<name>A0A6B0GKA2_9EURY</name>
<feature type="region of interest" description="Disordered" evidence="2">
    <location>
        <begin position="319"/>
        <end position="340"/>
    </location>
</feature>
<evidence type="ECO:0000259" key="3">
    <source>
        <dbReference type="PROSITE" id="PS50263"/>
    </source>
</evidence>
<dbReference type="GO" id="GO:0016811">
    <property type="term" value="F:hydrolase activity, acting on carbon-nitrogen (but not peptide) bonds, in linear amides"/>
    <property type="evidence" value="ECO:0007669"/>
    <property type="project" value="TreeGrafter"/>
</dbReference>
<feature type="domain" description="CN hydrolase" evidence="3">
    <location>
        <begin position="4"/>
        <end position="246"/>
    </location>
</feature>
<evidence type="ECO:0000256" key="2">
    <source>
        <dbReference type="SAM" id="MobiDB-lite"/>
    </source>
</evidence>
<dbReference type="Pfam" id="PF00795">
    <property type="entry name" value="CN_hydrolase"/>
    <property type="match status" value="1"/>
</dbReference>
<reference evidence="4 5" key="1">
    <citation type="submission" date="2019-12" db="EMBL/GenBank/DDBJ databases">
        <title>Halocatena pleomorpha gen. nov. sp. nov., an extremely halophilic archaeon of family Halobacteriaceae isolated from saltpan soil.</title>
        <authorList>
            <person name="Pal Y."/>
            <person name="Verma A."/>
            <person name="Krishnamurthi S."/>
            <person name="Kumar P."/>
        </authorList>
    </citation>
    <scope>NUCLEOTIDE SEQUENCE [LARGE SCALE GENOMIC DNA]</scope>
    <source>
        <strain evidence="4 5">JCM 16495</strain>
    </source>
</reference>
<dbReference type="Gene3D" id="3.60.110.10">
    <property type="entry name" value="Carbon-nitrogen hydrolase"/>
    <property type="match status" value="1"/>
</dbReference>
<dbReference type="PANTHER" id="PTHR43674:SF16">
    <property type="entry name" value="CARBON-NITROGEN FAMILY, PUTATIVE (AFU_ORTHOLOGUE AFUA_5G02350)-RELATED"/>
    <property type="match status" value="1"/>
</dbReference>
<dbReference type="InterPro" id="IPR050345">
    <property type="entry name" value="Aliph_Amidase/BUP"/>
</dbReference>
<dbReference type="PROSITE" id="PS50263">
    <property type="entry name" value="CN_HYDROLASE"/>
    <property type="match status" value="1"/>
</dbReference>
<gene>
    <name evidence="4" type="ORF">GQS65_04910</name>
</gene>
<dbReference type="InterPro" id="IPR036526">
    <property type="entry name" value="C-N_Hydrolase_sf"/>
</dbReference>
<dbReference type="OrthoDB" id="39312at2157"/>
<accession>A0A6B0GKA2</accession>
<dbReference type="Proteomes" id="UP000451471">
    <property type="component" value="Unassembled WGS sequence"/>
</dbReference>
<proteinExistence type="predicted"/>
<evidence type="ECO:0000313" key="5">
    <source>
        <dbReference type="Proteomes" id="UP000451471"/>
    </source>
</evidence>
<protein>
    <recommendedName>
        <fullName evidence="3">CN hydrolase domain-containing protein</fullName>
    </recommendedName>
</protein>